<evidence type="ECO:0000313" key="2">
    <source>
        <dbReference type="Proteomes" id="UP000095751"/>
    </source>
</evidence>
<dbReference type="EMBL" id="KV784364">
    <property type="protein sequence ID" value="OEU12570.1"/>
    <property type="molecule type" value="Genomic_DNA"/>
</dbReference>
<keyword evidence="2" id="KW-1185">Reference proteome</keyword>
<evidence type="ECO:0000313" key="1">
    <source>
        <dbReference type="EMBL" id="OEU12570.1"/>
    </source>
</evidence>
<dbReference type="InParanoid" id="A0A1E7F320"/>
<gene>
    <name evidence="1" type="ORF">FRACYDRAFT_243821</name>
</gene>
<protein>
    <submittedName>
        <fullName evidence="1">Uncharacterized protein</fullName>
    </submittedName>
</protein>
<accession>A0A1E7F320</accession>
<reference evidence="1 2" key="1">
    <citation type="submission" date="2016-09" db="EMBL/GenBank/DDBJ databases">
        <title>Extensive genetic diversity and differential bi-allelic expression allows diatom success in the polar Southern Ocean.</title>
        <authorList>
            <consortium name="DOE Joint Genome Institute"/>
            <person name="Mock T."/>
            <person name="Otillar R.P."/>
            <person name="Strauss J."/>
            <person name="Dupont C."/>
            <person name="Frickenhaus S."/>
            <person name="Maumus F."/>
            <person name="Mcmullan M."/>
            <person name="Sanges R."/>
            <person name="Schmutz J."/>
            <person name="Toseland A."/>
            <person name="Valas R."/>
            <person name="Veluchamy A."/>
            <person name="Ward B.J."/>
            <person name="Allen A."/>
            <person name="Barry K."/>
            <person name="Falciatore A."/>
            <person name="Ferrante M."/>
            <person name="Fortunato A.E."/>
            <person name="Gloeckner G."/>
            <person name="Gruber A."/>
            <person name="Hipkin R."/>
            <person name="Janech M."/>
            <person name="Kroth P."/>
            <person name="Leese F."/>
            <person name="Lindquist E."/>
            <person name="Lyon B.R."/>
            <person name="Martin J."/>
            <person name="Mayer C."/>
            <person name="Parker M."/>
            <person name="Quesneville H."/>
            <person name="Raymond J."/>
            <person name="Uhlig C."/>
            <person name="Valentin K.U."/>
            <person name="Worden A.Z."/>
            <person name="Armbrust E.V."/>
            <person name="Bowler C."/>
            <person name="Green B."/>
            <person name="Moulton V."/>
            <person name="Van Oosterhout C."/>
            <person name="Grigoriev I."/>
        </authorList>
    </citation>
    <scope>NUCLEOTIDE SEQUENCE [LARGE SCALE GENOMIC DNA]</scope>
    <source>
        <strain evidence="1 2">CCMP1102</strain>
    </source>
</reference>
<organism evidence="1 2">
    <name type="scientific">Fragilariopsis cylindrus CCMP1102</name>
    <dbReference type="NCBI Taxonomy" id="635003"/>
    <lineage>
        <taxon>Eukaryota</taxon>
        <taxon>Sar</taxon>
        <taxon>Stramenopiles</taxon>
        <taxon>Ochrophyta</taxon>
        <taxon>Bacillariophyta</taxon>
        <taxon>Bacillariophyceae</taxon>
        <taxon>Bacillariophycidae</taxon>
        <taxon>Bacillariales</taxon>
        <taxon>Bacillariaceae</taxon>
        <taxon>Fragilariopsis</taxon>
    </lineage>
</organism>
<proteinExistence type="predicted"/>
<dbReference type="AlphaFoldDB" id="A0A1E7F320"/>
<name>A0A1E7F320_9STRA</name>
<dbReference type="Proteomes" id="UP000095751">
    <property type="component" value="Unassembled WGS sequence"/>
</dbReference>
<dbReference type="KEGG" id="fcy:FRACYDRAFT_243821"/>
<sequence length="151" mass="16948">MVNWDNFLTSQPTWIEALLEDVQFYTMEDGWPDFYEIAEELNKHRHLICVSDRSVIFSQHESGWVLATPAGKRLVGSNSLCNGRGNTLRAEGAGHSSRLRTCVKCESCVWQQDQIVVKRPTCKLGIDAPDVISSITSVCDLMTWQDLSVAS</sequence>